<keyword evidence="5 9" id="KW-1133">Transmembrane helix</keyword>
<dbReference type="InterPro" id="IPR001185">
    <property type="entry name" value="MS_channel"/>
</dbReference>
<gene>
    <name evidence="10" type="ORF">EV189_0312</name>
</gene>
<evidence type="ECO:0000256" key="7">
    <source>
        <dbReference type="ARBA" id="ARBA00023136"/>
    </source>
</evidence>
<feature type="transmembrane region" description="Helical" evidence="9">
    <location>
        <begin position="72"/>
        <end position="90"/>
    </location>
</feature>
<protein>
    <submittedName>
        <fullName evidence="10">Large conductance mechanosensitive channel</fullName>
    </submittedName>
</protein>
<accession>A0A4Q7NVR9</accession>
<evidence type="ECO:0000256" key="9">
    <source>
        <dbReference type="SAM" id="Phobius"/>
    </source>
</evidence>
<dbReference type="OrthoDB" id="9810350at2"/>
<dbReference type="GO" id="GO:0008381">
    <property type="term" value="F:mechanosensitive monoatomic ion channel activity"/>
    <property type="evidence" value="ECO:0007669"/>
    <property type="project" value="InterPro"/>
</dbReference>
<comment type="subcellular location">
    <subcellularLocation>
        <location evidence="1">Membrane</location>
        <topology evidence="1">Multi-pass membrane protein</topology>
    </subcellularLocation>
</comment>
<dbReference type="PANTHER" id="PTHR30266:SF2">
    <property type="entry name" value="LARGE-CONDUCTANCE MECHANOSENSITIVE CHANNEL"/>
    <property type="match status" value="1"/>
</dbReference>
<dbReference type="AlphaFoldDB" id="A0A4Q7NVR9"/>
<evidence type="ECO:0000256" key="5">
    <source>
        <dbReference type="ARBA" id="ARBA00022989"/>
    </source>
</evidence>
<dbReference type="PANTHER" id="PTHR30266">
    <property type="entry name" value="MECHANOSENSITIVE CHANNEL MSCL"/>
    <property type="match status" value="1"/>
</dbReference>
<dbReference type="NCBIfam" id="TIGR00220">
    <property type="entry name" value="mscL"/>
    <property type="match status" value="1"/>
</dbReference>
<dbReference type="Gene3D" id="1.10.1200.120">
    <property type="entry name" value="Large-conductance mechanosensitive channel, MscL, domain 1"/>
    <property type="match status" value="1"/>
</dbReference>
<keyword evidence="2" id="KW-0813">Transport</keyword>
<dbReference type="InterPro" id="IPR036019">
    <property type="entry name" value="MscL_channel"/>
</dbReference>
<evidence type="ECO:0000256" key="6">
    <source>
        <dbReference type="ARBA" id="ARBA00023065"/>
    </source>
</evidence>
<evidence type="ECO:0000313" key="11">
    <source>
        <dbReference type="Proteomes" id="UP000293638"/>
    </source>
</evidence>
<evidence type="ECO:0000256" key="3">
    <source>
        <dbReference type="ARBA" id="ARBA00022475"/>
    </source>
</evidence>
<sequence>MRKLLTEFKTFAFGGNLVDIAIGIAIGAAFAGVVQSLVDHIILPIVAAVFGQPSFHSLHGSIRGTRIPYGDFLTDLVSFLLLALVILLLVKLIKRLTGVEAAGAQGNRECDHCKSFIPVDATVCMYCTRDIEPVVA</sequence>
<evidence type="ECO:0000256" key="1">
    <source>
        <dbReference type="ARBA" id="ARBA00004141"/>
    </source>
</evidence>
<keyword evidence="11" id="KW-1185">Reference proteome</keyword>
<proteinExistence type="predicted"/>
<keyword evidence="6" id="KW-0406">Ion transport</keyword>
<dbReference type="PRINTS" id="PR01264">
    <property type="entry name" value="MECHCHANNEL"/>
</dbReference>
<keyword evidence="8" id="KW-0407">Ion channel</keyword>
<keyword evidence="3" id="KW-1003">Cell membrane</keyword>
<evidence type="ECO:0000256" key="4">
    <source>
        <dbReference type="ARBA" id="ARBA00022692"/>
    </source>
</evidence>
<evidence type="ECO:0000256" key="2">
    <source>
        <dbReference type="ARBA" id="ARBA00022448"/>
    </source>
</evidence>
<dbReference type="Proteomes" id="UP000293638">
    <property type="component" value="Unassembled WGS sequence"/>
</dbReference>
<dbReference type="RefSeq" id="WP_130491189.1">
    <property type="nucleotide sequence ID" value="NZ_SGXD01000001.1"/>
</dbReference>
<evidence type="ECO:0000313" key="10">
    <source>
        <dbReference type="EMBL" id="RZS91080.1"/>
    </source>
</evidence>
<evidence type="ECO:0000256" key="8">
    <source>
        <dbReference type="ARBA" id="ARBA00023303"/>
    </source>
</evidence>
<dbReference type="InterPro" id="IPR037673">
    <property type="entry name" value="MSC/AndL"/>
</dbReference>
<reference evidence="10 11" key="1">
    <citation type="submission" date="2019-02" db="EMBL/GenBank/DDBJ databases">
        <title>Genomic Encyclopedia of Type Strains, Phase IV (KMG-IV): sequencing the most valuable type-strain genomes for metagenomic binning, comparative biology and taxonomic classification.</title>
        <authorList>
            <person name="Goeker M."/>
        </authorList>
    </citation>
    <scope>NUCLEOTIDE SEQUENCE [LARGE SCALE GENOMIC DNA]</scope>
    <source>
        <strain evidence="10 11">DSM 45622</strain>
    </source>
</reference>
<keyword evidence="7 9" id="KW-0472">Membrane</keyword>
<keyword evidence="4 9" id="KW-0812">Transmembrane</keyword>
<dbReference type="GO" id="GO:0016020">
    <property type="term" value="C:membrane"/>
    <property type="evidence" value="ECO:0007669"/>
    <property type="project" value="UniProtKB-SubCell"/>
</dbReference>
<dbReference type="EMBL" id="SGXD01000001">
    <property type="protein sequence ID" value="RZS91080.1"/>
    <property type="molecule type" value="Genomic_DNA"/>
</dbReference>
<name>A0A4Q7NVR9_9ACTN</name>
<comment type="caution">
    <text evidence="10">The sequence shown here is derived from an EMBL/GenBank/DDBJ whole genome shotgun (WGS) entry which is preliminary data.</text>
</comment>
<dbReference type="SUPFAM" id="SSF81330">
    <property type="entry name" value="Gated mechanosensitive channel"/>
    <property type="match status" value="1"/>
</dbReference>
<dbReference type="Pfam" id="PF01741">
    <property type="entry name" value="MscL"/>
    <property type="match status" value="1"/>
</dbReference>
<feature type="transmembrane region" description="Helical" evidence="9">
    <location>
        <begin position="12"/>
        <end position="34"/>
    </location>
</feature>
<organism evidence="10 11">
    <name type="scientific">Motilibacter rhizosphaerae</name>
    <dbReference type="NCBI Taxonomy" id="598652"/>
    <lineage>
        <taxon>Bacteria</taxon>
        <taxon>Bacillati</taxon>
        <taxon>Actinomycetota</taxon>
        <taxon>Actinomycetes</taxon>
        <taxon>Motilibacterales</taxon>
        <taxon>Motilibacteraceae</taxon>
        <taxon>Motilibacter</taxon>
    </lineage>
</organism>